<dbReference type="InterPro" id="IPR004089">
    <property type="entry name" value="MCPsignal_dom"/>
</dbReference>
<dbReference type="SMART" id="SM00304">
    <property type="entry name" value="HAMP"/>
    <property type="match status" value="3"/>
</dbReference>
<name>A0A8A3S1W2_9EURY</name>
<dbReference type="Gene3D" id="3.30.450.20">
    <property type="entry name" value="PAS domain"/>
    <property type="match status" value="2"/>
</dbReference>
<feature type="domain" description="HAMP" evidence="7">
    <location>
        <begin position="191"/>
        <end position="244"/>
    </location>
</feature>
<evidence type="ECO:0000259" key="5">
    <source>
        <dbReference type="PROSITE" id="PS50111"/>
    </source>
</evidence>
<dbReference type="SMART" id="SM00283">
    <property type="entry name" value="MA"/>
    <property type="match status" value="1"/>
</dbReference>
<evidence type="ECO:0000313" key="8">
    <source>
        <dbReference type="EMBL" id="QSZ66278.1"/>
    </source>
</evidence>
<keyword evidence="4" id="KW-0175">Coiled coil</keyword>
<dbReference type="Pfam" id="PF08448">
    <property type="entry name" value="PAS_4"/>
    <property type="match status" value="2"/>
</dbReference>
<dbReference type="PROSITE" id="PS50885">
    <property type="entry name" value="HAMP"/>
    <property type="match status" value="2"/>
</dbReference>
<dbReference type="AlphaFoldDB" id="A0A8A3S1W2"/>
<protein>
    <submittedName>
        <fullName evidence="8">PAS domain-containing protein</fullName>
    </submittedName>
</protein>
<evidence type="ECO:0000313" key="9">
    <source>
        <dbReference type="Proteomes" id="UP001042704"/>
    </source>
</evidence>
<evidence type="ECO:0000259" key="7">
    <source>
        <dbReference type="PROSITE" id="PS50885"/>
    </source>
</evidence>
<dbReference type="InterPro" id="IPR003660">
    <property type="entry name" value="HAMP_dom"/>
</dbReference>
<dbReference type="GO" id="GO:0016020">
    <property type="term" value="C:membrane"/>
    <property type="evidence" value="ECO:0007669"/>
    <property type="project" value="InterPro"/>
</dbReference>
<dbReference type="InterPro" id="IPR035965">
    <property type="entry name" value="PAS-like_dom_sf"/>
</dbReference>
<evidence type="ECO:0000256" key="3">
    <source>
        <dbReference type="PROSITE-ProRule" id="PRU00284"/>
    </source>
</evidence>
<feature type="coiled-coil region" evidence="4">
    <location>
        <begin position="135"/>
        <end position="203"/>
    </location>
</feature>
<dbReference type="PANTHER" id="PTHR32089">
    <property type="entry name" value="METHYL-ACCEPTING CHEMOTAXIS PROTEIN MCPB"/>
    <property type="match status" value="1"/>
</dbReference>
<evidence type="ECO:0000256" key="1">
    <source>
        <dbReference type="ARBA" id="ARBA00023224"/>
    </source>
</evidence>
<dbReference type="PROSITE" id="PS50111">
    <property type="entry name" value="CHEMOTAXIS_TRANSDUC_2"/>
    <property type="match status" value="1"/>
</dbReference>
<evidence type="ECO:0000259" key="6">
    <source>
        <dbReference type="PROSITE" id="PS50113"/>
    </source>
</evidence>
<dbReference type="KEGG" id="maqe:RJ40_01570"/>
<feature type="domain" description="Methyl-accepting transducer" evidence="5">
    <location>
        <begin position="576"/>
        <end position="812"/>
    </location>
</feature>
<feature type="domain" description="HAMP" evidence="7">
    <location>
        <begin position="505"/>
        <end position="557"/>
    </location>
</feature>
<dbReference type="InterPro" id="IPR000014">
    <property type="entry name" value="PAS"/>
</dbReference>
<dbReference type="CDD" id="cd11386">
    <property type="entry name" value="MCP_signal"/>
    <property type="match status" value="1"/>
</dbReference>
<evidence type="ECO:0000256" key="4">
    <source>
        <dbReference type="SAM" id="Coils"/>
    </source>
</evidence>
<reference evidence="8" key="2">
    <citation type="submission" date="2019-02" db="EMBL/GenBank/DDBJ databases">
        <authorList>
            <person name="Chen S.-C."/>
            <person name="Chien H.-H."/>
            <person name="Lai M.-C."/>
        </authorList>
    </citation>
    <scope>NUCLEOTIDE SEQUENCE</scope>
    <source>
        <strain evidence="8">N2F9704</strain>
    </source>
</reference>
<dbReference type="SUPFAM" id="SSF58104">
    <property type="entry name" value="Methyl-accepting chemotaxis protein (MCP) signaling domain"/>
    <property type="match status" value="1"/>
</dbReference>
<proteinExistence type="inferred from homology"/>
<dbReference type="Gene3D" id="1.10.287.950">
    <property type="entry name" value="Methyl-accepting chemotaxis protein"/>
    <property type="match status" value="1"/>
</dbReference>
<sequence>MMISEKPGRQALFAAPAALNGSGEEKEALMERVSELATALCRALEGDFSVQVDAEETPEDLRSLTDAVAGVISRMQEVPEHGVTDLTDTLRQALAGESPAPVGTEMLPDNLKELADMVNCTLTRMQEDREAIAGLNKETARMQEGQATVAELREEIARMQEEQATVADLNEEIVRTQEEQAAVAELKEEAARSNASVRKLADALRHTLSGDASLRLDSSSYPGEFRALADAIQEIFSQMQEKQKADLWLKTVFLENPMPMALINRDLRVLALNDAYCELMEESRERLTSGSKSRVGIKHLAGDRNNHVFSRGKKTRSTLELAFGRRRKVVEQYGIPLTDKADRTDQALFIFYDITAVREKEAQLKEEMTEIKDLQVRTQTIVDQNPMPILLLSPDLTIVSANEAYASMSGIPFENLKGTSVRSFKILEQKGEGLKQALQYRRRCRGEVTVELPSGTHVLEQYGIPLISTGGEITNIIIVYNDVTEQREKESEIRSLMAEADERARRFEMSAATLGRVMEAAAGGDLSTGVAIDEDDLLAAVKEDYNRSLGNFRAIIEDVNRAAHVLEETAGETSRGAADISKATEQVALATQKSSESSRDLLENIENVNRSISDFSASIEEIASTTQEIMKKAQASAEEGRAGAEIGKVAYQKMEAVGTVSEATVRDIGHLNSQMHEITKIIKLINEISSQTNLLALNAAIEAARAGEHGRGFAVVAGEIRNLAGDSREASQQIEELIASIQKESEQTAESMRASHEEIQEGIDSVNRAITVLTRISVDIDDAASAITEITQATENQAGETGKIMEMMEQAASKTKENLKQVEDMAALAEEVSASTQEVGSAAQELTELSTELKGKMDTFKTS</sequence>
<organism evidence="8 9">
    <name type="scientific">Methanofollis aquaemaris</name>
    <dbReference type="NCBI Taxonomy" id="126734"/>
    <lineage>
        <taxon>Archaea</taxon>
        <taxon>Methanobacteriati</taxon>
        <taxon>Methanobacteriota</taxon>
        <taxon>Stenosarchaea group</taxon>
        <taxon>Methanomicrobia</taxon>
        <taxon>Methanomicrobiales</taxon>
        <taxon>Methanomicrobiaceae</taxon>
        <taxon>Methanofollis</taxon>
    </lineage>
</organism>
<dbReference type="InterPro" id="IPR000700">
    <property type="entry name" value="PAS-assoc_C"/>
</dbReference>
<dbReference type="NCBIfam" id="TIGR00229">
    <property type="entry name" value="sensory_box"/>
    <property type="match status" value="1"/>
</dbReference>
<accession>A0A8A3S1W2</accession>
<dbReference type="InterPro" id="IPR013656">
    <property type="entry name" value="PAS_4"/>
</dbReference>
<dbReference type="SUPFAM" id="SSF55785">
    <property type="entry name" value="PYP-like sensor domain (PAS domain)"/>
    <property type="match status" value="1"/>
</dbReference>
<comment type="similarity">
    <text evidence="2">Belongs to the methyl-accepting chemotaxis (MCP) protein family.</text>
</comment>
<dbReference type="PROSITE" id="PS50113">
    <property type="entry name" value="PAC"/>
    <property type="match status" value="1"/>
</dbReference>
<dbReference type="PANTHER" id="PTHR32089:SF112">
    <property type="entry name" value="LYSOZYME-LIKE PROTEIN-RELATED"/>
    <property type="match status" value="1"/>
</dbReference>
<dbReference type="GO" id="GO:0007165">
    <property type="term" value="P:signal transduction"/>
    <property type="evidence" value="ECO:0007669"/>
    <property type="project" value="UniProtKB-KW"/>
</dbReference>
<feature type="domain" description="PAC" evidence="6">
    <location>
        <begin position="444"/>
        <end position="495"/>
    </location>
</feature>
<dbReference type="GO" id="GO:0004888">
    <property type="term" value="F:transmembrane signaling receptor activity"/>
    <property type="evidence" value="ECO:0007669"/>
    <property type="project" value="InterPro"/>
</dbReference>
<evidence type="ECO:0000256" key="2">
    <source>
        <dbReference type="ARBA" id="ARBA00029447"/>
    </source>
</evidence>
<dbReference type="GO" id="GO:0006935">
    <property type="term" value="P:chemotaxis"/>
    <property type="evidence" value="ECO:0007669"/>
    <property type="project" value="InterPro"/>
</dbReference>
<dbReference type="InterPro" id="IPR004090">
    <property type="entry name" value="Chemotax_Me-accpt_rcpt"/>
</dbReference>
<dbReference type="Pfam" id="PF00015">
    <property type="entry name" value="MCPsignal"/>
    <property type="match status" value="1"/>
</dbReference>
<keyword evidence="9" id="KW-1185">Reference proteome</keyword>
<keyword evidence="1 3" id="KW-0807">Transducer</keyword>
<dbReference type="Proteomes" id="UP001042704">
    <property type="component" value="Chromosome"/>
</dbReference>
<feature type="coiled-coil region" evidence="4">
    <location>
        <begin position="805"/>
        <end position="832"/>
    </location>
</feature>
<gene>
    <name evidence="8" type="ORF">RJ40_01570</name>
</gene>
<dbReference type="EMBL" id="CP036172">
    <property type="protein sequence ID" value="QSZ66278.1"/>
    <property type="molecule type" value="Genomic_DNA"/>
</dbReference>
<dbReference type="RefSeq" id="WP_265581601.1">
    <property type="nucleotide sequence ID" value="NZ_CP036172.1"/>
</dbReference>
<reference evidence="8" key="1">
    <citation type="journal article" date="2001" name="Int. J. Syst. Evol. Microbiol.">
        <title>Methanofollis aquaemaris sp. nov., a methanogen isolated from an aquaculture fish pond.</title>
        <authorList>
            <person name="Lai M.C."/>
            <person name="Chen S.C."/>
        </authorList>
    </citation>
    <scope>NUCLEOTIDE SEQUENCE</scope>
    <source>
        <strain evidence="8">N2F9704</strain>
    </source>
</reference>
<dbReference type="GeneID" id="76423005"/>
<dbReference type="PRINTS" id="PR00260">
    <property type="entry name" value="CHEMTRNSDUCR"/>
</dbReference>